<dbReference type="PROSITE" id="PS00108">
    <property type="entry name" value="PROTEIN_KINASE_ST"/>
    <property type="match status" value="1"/>
</dbReference>
<dbReference type="GO" id="GO:0004519">
    <property type="term" value="F:endonuclease activity"/>
    <property type="evidence" value="ECO:0007669"/>
    <property type="project" value="UniProtKB-KW"/>
</dbReference>
<dbReference type="EC" id="2.7.11.1" evidence="1"/>
<evidence type="ECO:0000256" key="7">
    <source>
        <dbReference type="ARBA" id="ARBA00022918"/>
    </source>
</evidence>
<dbReference type="Gene3D" id="1.10.510.10">
    <property type="entry name" value="Transferase(Phosphotransferase) domain 1"/>
    <property type="match status" value="1"/>
</dbReference>
<accession>A0AA88I9N4</accession>
<keyword evidence="6" id="KW-0378">Hydrolase</keyword>
<evidence type="ECO:0000259" key="9">
    <source>
        <dbReference type="PROSITE" id="PS50011"/>
    </source>
</evidence>
<dbReference type="Pfam" id="PF17917">
    <property type="entry name" value="RT_RNaseH"/>
    <property type="match status" value="1"/>
</dbReference>
<sequence length="619" mass="70835">MELIVDASSHGLGAHLVLEGKVTAYASRSLSKTEQKYSQLEKELYAIVFGCKHFHHYLYGRHVEVTTDHRPLETVVANPIHKAPPRVQRLMLQLQPYDLSLKFRPGSEIPVADALSRLHLGDADPTLEESLDVYVHQVVTFLASFGTWIYLESILFKKPIKTKRRLKKVFHAAHDNTRAVFQYGKAAFRTIIYVLAELSSDKSFDSEKTSSNSETDNCDSVRSTATSQNVAKDTTGSIDSKMSSNFYSGTETHRSTDQIEIGTILREQQLVSPETKHVFQNKDVSDITGTTIQPASPLPANKKTNKYKTCKEGGAKEGQLNRAVPLRLGNRYDCVRYICSGAFGAVFKYQDRESQKYFAVKYEFVTNTTKKKKCNLLKKERDIYKLFSREKRMPKIYYYEETEGYSALVLDLFGMSLGKICNSRHAIRLKYETVLDIAVQLIEQLEIIHKYDVIHRDIKPDNIVLGLKNPKLIYLIDFGLAKMFDRESKQKNNRGVRGFVGSKVYAPINAHLGVTQCKKDDLEAAAYVLISLRGGLPWRKFRDIDKIGMAKMQTPIEKLCTYFPECQPLLKYCRKLNFNDDPDYDKLKRIFLRAAKKRRISLTISNNSFEEFDWTPDKE</sequence>
<evidence type="ECO:0000256" key="8">
    <source>
        <dbReference type="SAM" id="MobiDB-lite"/>
    </source>
</evidence>
<name>A0AA88I9N4_ARTSF</name>
<dbReference type="InterPro" id="IPR043502">
    <property type="entry name" value="DNA/RNA_pol_sf"/>
</dbReference>
<keyword evidence="7" id="KW-0695">RNA-directed DNA polymerase</keyword>
<dbReference type="AlphaFoldDB" id="A0AA88I9N4"/>
<dbReference type="GO" id="GO:0005524">
    <property type="term" value="F:ATP binding"/>
    <property type="evidence" value="ECO:0007669"/>
    <property type="project" value="InterPro"/>
</dbReference>
<evidence type="ECO:0000256" key="6">
    <source>
        <dbReference type="ARBA" id="ARBA00022801"/>
    </source>
</evidence>
<gene>
    <name evidence="10" type="ORF">QYM36_006368</name>
</gene>
<dbReference type="CDD" id="cd09274">
    <property type="entry name" value="RNase_HI_RT_Ty3"/>
    <property type="match status" value="1"/>
</dbReference>
<dbReference type="InterPro" id="IPR041373">
    <property type="entry name" value="RT_RNaseH"/>
</dbReference>
<organism evidence="10 11">
    <name type="scientific">Artemia franciscana</name>
    <name type="common">Brine shrimp</name>
    <name type="synonym">Artemia sanfranciscana</name>
    <dbReference type="NCBI Taxonomy" id="6661"/>
    <lineage>
        <taxon>Eukaryota</taxon>
        <taxon>Metazoa</taxon>
        <taxon>Ecdysozoa</taxon>
        <taxon>Arthropoda</taxon>
        <taxon>Crustacea</taxon>
        <taxon>Branchiopoda</taxon>
        <taxon>Anostraca</taxon>
        <taxon>Artemiidae</taxon>
        <taxon>Artemia</taxon>
    </lineage>
</organism>
<dbReference type="PANTHER" id="PTHR11909">
    <property type="entry name" value="CASEIN KINASE-RELATED"/>
    <property type="match status" value="1"/>
</dbReference>
<evidence type="ECO:0000256" key="3">
    <source>
        <dbReference type="ARBA" id="ARBA00022695"/>
    </source>
</evidence>
<dbReference type="InterPro" id="IPR011009">
    <property type="entry name" value="Kinase-like_dom_sf"/>
</dbReference>
<evidence type="ECO:0000313" key="10">
    <source>
        <dbReference type="EMBL" id="KAK2717557.1"/>
    </source>
</evidence>
<dbReference type="SUPFAM" id="SSF56112">
    <property type="entry name" value="Protein kinase-like (PK-like)"/>
    <property type="match status" value="1"/>
</dbReference>
<protein>
    <recommendedName>
        <fullName evidence="1">non-specific serine/threonine protein kinase</fullName>
        <ecNumber evidence="1">2.7.11.1</ecNumber>
    </recommendedName>
</protein>
<keyword evidence="2" id="KW-0808">Transferase</keyword>
<dbReference type="Pfam" id="PF00069">
    <property type="entry name" value="Pkinase"/>
    <property type="match status" value="1"/>
</dbReference>
<feature type="domain" description="Protein kinase" evidence="9">
    <location>
        <begin position="332"/>
        <end position="592"/>
    </location>
</feature>
<comment type="caution">
    <text evidence="10">The sequence shown here is derived from an EMBL/GenBank/DDBJ whole genome shotgun (WGS) entry which is preliminary data.</text>
</comment>
<evidence type="ECO:0000256" key="2">
    <source>
        <dbReference type="ARBA" id="ARBA00022679"/>
    </source>
</evidence>
<dbReference type="GO" id="GO:0004674">
    <property type="term" value="F:protein serine/threonine kinase activity"/>
    <property type="evidence" value="ECO:0007669"/>
    <property type="project" value="UniProtKB-EC"/>
</dbReference>
<dbReference type="InterPro" id="IPR008271">
    <property type="entry name" value="Ser/Thr_kinase_AS"/>
</dbReference>
<dbReference type="InterPro" id="IPR050235">
    <property type="entry name" value="CK1_Ser-Thr_kinase"/>
</dbReference>
<dbReference type="GO" id="GO:0003964">
    <property type="term" value="F:RNA-directed DNA polymerase activity"/>
    <property type="evidence" value="ECO:0007669"/>
    <property type="project" value="UniProtKB-KW"/>
</dbReference>
<keyword evidence="4" id="KW-0540">Nuclease</keyword>
<feature type="compositionally biased region" description="Polar residues" evidence="8">
    <location>
        <begin position="209"/>
        <end position="237"/>
    </location>
</feature>
<dbReference type="PROSITE" id="PS50011">
    <property type="entry name" value="PROTEIN_KINASE_DOM"/>
    <property type="match status" value="1"/>
</dbReference>
<evidence type="ECO:0000256" key="4">
    <source>
        <dbReference type="ARBA" id="ARBA00022722"/>
    </source>
</evidence>
<reference evidence="10" key="1">
    <citation type="submission" date="2023-07" db="EMBL/GenBank/DDBJ databases">
        <title>Chromosome-level genome assembly of Artemia franciscana.</title>
        <authorList>
            <person name="Jo E."/>
        </authorList>
    </citation>
    <scope>NUCLEOTIDE SEQUENCE</scope>
    <source>
        <tissue evidence="10">Whole body</tissue>
    </source>
</reference>
<dbReference type="InterPro" id="IPR000719">
    <property type="entry name" value="Prot_kinase_dom"/>
</dbReference>
<evidence type="ECO:0000256" key="5">
    <source>
        <dbReference type="ARBA" id="ARBA00022759"/>
    </source>
</evidence>
<dbReference type="EMBL" id="JAVRJZ010000010">
    <property type="protein sequence ID" value="KAK2717557.1"/>
    <property type="molecule type" value="Genomic_DNA"/>
</dbReference>
<dbReference type="Proteomes" id="UP001187531">
    <property type="component" value="Unassembled WGS sequence"/>
</dbReference>
<proteinExistence type="predicted"/>
<keyword evidence="11" id="KW-1185">Reference proteome</keyword>
<feature type="region of interest" description="Disordered" evidence="8">
    <location>
        <begin position="204"/>
        <end position="237"/>
    </location>
</feature>
<keyword evidence="3" id="KW-0548">Nucleotidyltransferase</keyword>
<evidence type="ECO:0000256" key="1">
    <source>
        <dbReference type="ARBA" id="ARBA00012513"/>
    </source>
</evidence>
<dbReference type="SMART" id="SM00220">
    <property type="entry name" value="S_TKc"/>
    <property type="match status" value="1"/>
</dbReference>
<evidence type="ECO:0000313" key="11">
    <source>
        <dbReference type="Proteomes" id="UP001187531"/>
    </source>
</evidence>
<dbReference type="SUPFAM" id="SSF56672">
    <property type="entry name" value="DNA/RNA polymerases"/>
    <property type="match status" value="1"/>
</dbReference>
<keyword evidence="5" id="KW-0255">Endonuclease</keyword>
<dbReference type="GO" id="GO:0016787">
    <property type="term" value="F:hydrolase activity"/>
    <property type="evidence" value="ECO:0007669"/>
    <property type="project" value="UniProtKB-KW"/>
</dbReference>